<feature type="transmembrane region" description="Helical" evidence="7">
    <location>
        <begin position="198"/>
        <end position="219"/>
    </location>
</feature>
<feature type="transmembrane region" description="Helical" evidence="7">
    <location>
        <begin position="316"/>
        <end position="335"/>
    </location>
</feature>
<name>A0ABT1JBM4_ACTCY</name>
<dbReference type="Gene3D" id="1.20.1250.20">
    <property type="entry name" value="MFS general substrate transporter like domains"/>
    <property type="match status" value="2"/>
</dbReference>
<feature type="transmembrane region" description="Helical" evidence="7">
    <location>
        <begin position="164"/>
        <end position="186"/>
    </location>
</feature>
<keyword evidence="5 7" id="KW-1133">Transmembrane helix</keyword>
<reference evidence="9 10" key="2">
    <citation type="submission" date="2022-06" db="EMBL/GenBank/DDBJ databases">
        <title>Genomic Encyclopedia of Type Strains, Phase I: the one thousand microbial genomes (KMG-I) project.</title>
        <authorList>
            <person name="Kyrpides N."/>
        </authorList>
    </citation>
    <scope>NUCLEOTIDE SEQUENCE [LARGE SCALE GENOMIC DNA]</scope>
    <source>
        <strain evidence="9 10">DSM 43889</strain>
    </source>
</reference>
<evidence type="ECO:0000256" key="3">
    <source>
        <dbReference type="ARBA" id="ARBA00022475"/>
    </source>
</evidence>
<evidence type="ECO:0000259" key="8">
    <source>
        <dbReference type="PROSITE" id="PS50850"/>
    </source>
</evidence>
<keyword evidence="10" id="KW-1185">Reference proteome</keyword>
<evidence type="ECO:0000256" key="7">
    <source>
        <dbReference type="SAM" id="Phobius"/>
    </source>
</evidence>
<dbReference type="PROSITE" id="PS00217">
    <property type="entry name" value="SUGAR_TRANSPORT_2"/>
    <property type="match status" value="1"/>
</dbReference>
<dbReference type="Proteomes" id="UP000791080">
    <property type="component" value="Unassembled WGS sequence"/>
</dbReference>
<dbReference type="Pfam" id="PF07690">
    <property type="entry name" value="MFS_1"/>
    <property type="match status" value="1"/>
</dbReference>
<reference evidence="9 10" key="1">
    <citation type="submission" date="2013-07" db="EMBL/GenBank/DDBJ databases">
        <authorList>
            <consortium name="DOE Joint Genome Institute"/>
            <person name="Reeve W."/>
            <person name="Huntemann M."/>
            <person name="Han J."/>
            <person name="Chen A."/>
            <person name="Kyrpides N."/>
            <person name="Mavromatis K."/>
            <person name="Markowitz V."/>
            <person name="Palaniappan K."/>
            <person name="Ivanova N."/>
            <person name="Schaumberg A."/>
            <person name="Pati A."/>
            <person name="Liolios K."/>
            <person name="Nordberg H.P."/>
            <person name="Cantor M.N."/>
            <person name="Hua S.X."/>
            <person name="Woyke T."/>
        </authorList>
    </citation>
    <scope>NUCLEOTIDE SEQUENCE [LARGE SCALE GENOMIC DNA]</scope>
    <source>
        <strain evidence="9 10">DSM 43889</strain>
    </source>
</reference>
<dbReference type="PANTHER" id="PTHR43045:SF2">
    <property type="entry name" value="INNER MEMBRANE METABOLITE TRANSPORT PROTEIN YHJE"/>
    <property type="match status" value="1"/>
</dbReference>
<feature type="transmembrane region" description="Helical" evidence="7">
    <location>
        <begin position="126"/>
        <end position="152"/>
    </location>
</feature>
<evidence type="ECO:0000313" key="9">
    <source>
        <dbReference type="EMBL" id="MCP2329900.1"/>
    </source>
</evidence>
<protein>
    <submittedName>
        <fullName evidence="9">Metabolite-proton symporter</fullName>
    </submittedName>
</protein>
<comment type="caution">
    <text evidence="9">The sequence shown here is derived from an EMBL/GenBank/DDBJ whole genome shotgun (WGS) entry which is preliminary data.</text>
</comment>
<feature type="transmembrane region" description="Helical" evidence="7">
    <location>
        <begin position="99"/>
        <end position="120"/>
    </location>
</feature>
<gene>
    <name evidence="9" type="ORF">G443_000170</name>
</gene>
<dbReference type="EMBL" id="AUBJ02000001">
    <property type="protein sequence ID" value="MCP2329900.1"/>
    <property type="molecule type" value="Genomic_DNA"/>
</dbReference>
<organism evidence="9 10">
    <name type="scientific">Actinoalloteichus caeruleus DSM 43889</name>
    <dbReference type="NCBI Taxonomy" id="1120930"/>
    <lineage>
        <taxon>Bacteria</taxon>
        <taxon>Bacillati</taxon>
        <taxon>Actinomycetota</taxon>
        <taxon>Actinomycetes</taxon>
        <taxon>Pseudonocardiales</taxon>
        <taxon>Pseudonocardiaceae</taxon>
        <taxon>Actinoalloteichus</taxon>
        <taxon>Actinoalloteichus cyanogriseus</taxon>
    </lineage>
</organism>
<dbReference type="CDD" id="cd17369">
    <property type="entry name" value="MFS_ShiA_like"/>
    <property type="match status" value="1"/>
</dbReference>
<accession>A0ABT1JBM4</accession>
<keyword evidence="3" id="KW-1003">Cell membrane</keyword>
<keyword evidence="6 7" id="KW-0472">Membrane</keyword>
<dbReference type="InterPro" id="IPR020846">
    <property type="entry name" value="MFS_dom"/>
</dbReference>
<feature type="transmembrane region" description="Helical" evidence="7">
    <location>
        <begin position="65"/>
        <end position="87"/>
    </location>
</feature>
<evidence type="ECO:0000256" key="4">
    <source>
        <dbReference type="ARBA" id="ARBA00022692"/>
    </source>
</evidence>
<dbReference type="InterPro" id="IPR036259">
    <property type="entry name" value="MFS_trans_sf"/>
</dbReference>
<dbReference type="PROSITE" id="PS50850">
    <property type="entry name" value="MFS"/>
    <property type="match status" value="1"/>
</dbReference>
<sequence>MDIAETTTGGAGAHPGAGRPPAARLAAASFVGTALEFFDFYAYGLAAALVLDQVFFPALDPVAGTLASFSTFAVAFLARPLGAVLFGHLGDRLGRRNTLVASLVVMGAATLAIGLLPGYAELGVVAPALLVLLRFVQGLGVGGEWGGAALLATEHAPPGRRGRYALFTQLGPPAGFLLANAAFLVLDGVLAPSAFVTWGWRVPFLVSAVLVLVGLYVRLRIPEPPTFRRAAVPARRSPLGALLRGQPRQLLLGAGVMVVQYTLFYLATAYCLSYGTSVLGMDRGLLLALTMAAVAGLAIMTALAALASDRWGRRPVLVCACVVSAGWALVFFPLFDTADPTLVALALVGALLAMGLGYGPMGAHLPELFDATHRYTGAALAYSLGGVLGGALTPLIAVRLQASIGSGAVGAYLVCVALVSLGCALASRDTGSRSGGADPMSAAAPS</sequence>
<feature type="transmembrane region" description="Helical" evidence="7">
    <location>
        <begin position="250"/>
        <end position="272"/>
    </location>
</feature>
<feature type="transmembrane region" description="Helical" evidence="7">
    <location>
        <begin position="404"/>
        <end position="426"/>
    </location>
</feature>
<keyword evidence="2" id="KW-0813">Transport</keyword>
<feature type="transmembrane region" description="Helical" evidence="7">
    <location>
        <begin position="379"/>
        <end position="398"/>
    </location>
</feature>
<evidence type="ECO:0000256" key="1">
    <source>
        <dbReference type="ARBA" id="ARBA00004651"/>
    </source>
</evidence>
<keyword evidence="4 7" id="KW-0812">Transmembrane</keyword>
<dbReference type="PROSITE" id="PS00216">
    <property type="entry name" value="SUGAR_TRANSPORT_1"/>
    <property type="match status" value="1"/>
</dbReference>
<proteinExistence type="predicted"/>
<evidence type="ECO:0000256" key="5">
    <source>
        <dbReference type="ARBA" id="ARBA00022989"/>
    </source>
</evidence>
<dbReference type="InterPro" id="IPR011701">
    <property type="entry name" value="MFS"/>
</dbReference>
<evidence type="ECO:0000313" key="10">
    <source>
        <dbReference type="Proteomes" id="UP000791080"/>
    </source>
</evidence>
<dbReference type="InterPro" id="IPR005829">
    <property type="entry name" value="Sugar_transporter_CS"/>
</dbReference>
<feature type="domain" description="Major facilitator superfamily (MFS) profile" evidence="8">
    <location>
        <begin position="25"/>
        <end position="434"/>
    </location>
</feature>
<dbReference type="PANTHER" id="PTHR43045">
    <property type="entry name" value="SHIKIMATE TRANSPORTER"/>
    <property type="match status" value="1"/>
</dbReference>
<dbReference type="RefSeq" id="WP_026418731.1">
    <property type="nucleotide sequence ID" value="NZ_AUBJ02000001.1"/>
</dbReference>
<evidence type="ECO:0000256" key="2">
    <source>
        <dbReference type="ARBA" id="ARBA00022448"/>
    </source>
</evidence>
<feature type="transmembrane region" description="Helical" evidence="7">
    <location>
        <begin position="341"/>
        <end position="358"/>
    </location>
</feature>
<evidence type="ECO:0000256" key="6">
    <source>
        <dbReference type="ARBA" id="ARBA00023136"/>
    </source>
</evidence>
<comment type="subcellular location">
    <subcellularLocation>
        <location evidence="1">Cell membrane</location>
        <topology evidence="1">Multi-pass membrane protein</topology>
    </subcellularLocation>
</comment>
<dbReference type="SUPFAM" id="SSF103473">
    <property type="entry name" value="MFS general substrate transporter"/>
    <property type="match status" value="1"/>
</dbReference>
<feature type="transmembrane region" description="Helical" evidence="7">
    <location>
        <begin position="284"/>
        <end position="304"/>
    </location>
</feature>